<sequence length="70" mass="8366">MASEIRITSVLVCYDRYKQIRSTFQAISCRYCLQLIRKVVFGLEIFCILTHSLPMRGNFDQPWFLRVGWF</sequence>
<reference evidence="1" key="1">
    <citation type="submission" date="2022-08" db="EMBL/GenBank/DDBJ databases">
        <authorList>
            <person name="Gutierrez-Valencia J."/>
        </authorList>
    </citation>
    <scope>NUCLEOTIDE SEQUENCE</scope>
</reference>
<accession>A0AAV0IVY2</accession>
<feature type="non-terminal residue" evidence="1">
    <location>
        <position position="70"/>
    </location>
</feature>
<evidence type="ECO:0000313" key="2">
    <source>
        <dbReference type="Proteomes" id="UP001154282"/>
    </source>
</evidence>
<proteinExistence type="predicted"/>
<name>A0AAV0IVY2_9ROSI</name>
<keyword evidence="2" id="KW-1185">Reference proteome</keyword>
<comment type="caution">
    <text evidence="1">The sequence shown here is derived from an EMBL/GenBank/DDBJ whole genome shotgun (WGS) entry which is preliminary data.</text>
</comment>
<gene>
    <name evidence="1" type="ORF">LITE_LOCUS10974</name>
</gene>
<organism evidence="1 2">
    <name type="scientific">Linum tenue</name>
    <dbReference type="NCBI Taxonomy" id="586396"/>
    <lineage>
        <taxon>Eukaryota</taxon>
        <taxon>Viridiplantae</taxon>
        <taxon>Streptophyta</taxon>
        <taxon>Embryophyta</taxon>
        <taxon>Tracheophyta</taxon>
        <taxon>Spermatophyta</taxon>
        <taxon>Magnoliopsida</taxon>
        <taxon>eudicotyledons</taxon>
        <taxon>Gunneridae</taxon>
        <taxon>Pentapetalae</taxon>
        <taxon>rosids</taxon>
        <taxon>fabids</taxon>
        <taxon>Malpighiales</taxon>
        <taxon>Linaceae</taxon>
        <taxon>Linum</taxon>
    </lineage>
</organism>
<protein>
    <submittedName>
        <fullName evidence="1">Uncharacterized protein</fullName>
    </submittedName>
</protein>
<dbReference type="Proteomes" id="UP001154282">
    <property type="component" value="Unassembled WGS sequence"/>
</dbReference>
<dbReference type="EMBL" id="CAMGYJ010000004">
    <property type="protein sequence ID" value="CAI0400928.1"/>
    <property type="molecule type" value="Genomic_DNA"/>
</dbReference>
<evidence type="ECO:0000313" key="1">
    <source>
        <dbReference type="EMBL" id="CAI0400928.1"/>
    </source>
</evidence>
<dbReference type="AlphaFoldDB" id="A0AAV0IVY2"/>